<dbReference type="RefSeq" id="WP_025698523.1">
    <property type="nucleotide sequence ID" value="NZ_ASQQ01000605.1"/>
</dbReference>
<name>A0A0F7F6D3_PAEDU</name>
<evidence type="ECO:0000313" key="1">
    <source>
        <dbReference type="EMBL" id="AKG33273.1"/>
    </source>
</evidence>
<dbReference type="Proteomes" id="UP000034189">
    <property type="component" value="Chromosome"/>
</dbReference>
<organism evidence="1 2">
    <name type="scientific">Paenibacillus durus ATCC 35681</name>
    <dbReference type="NCBI Taxonomy" id="1333534"/>
    <lineage>
        <taxon>Bacteria</taxon>
        <taxon>Bacillati</taxon>
        <taxon>Bacillota</taxon>
        <taxon>Bacilli</taxon>
        <taxon>Bacillales</taxon>
        <taxon>Paenibacillaceae</taxon>
        <taxon>Paenibacillus</taxon>
    </lineage>
</organism>
<evidence type="ECO:0000313" key="2">
    <source>
        <dbReference type="Proteomes" id="UP000034189"/>
    </source>
</evidence>
<reference evidence="1 2" key="1">
    <citation type="submission" date="2015-03" db="EMBL/GenBank/DDBJ databases">
        <authorList>
            <person name="Abdul Halim M."/>
        </authorList>
    </citation>
    <scope>NUCLEOTIDE SEQUENCE [LARGE SCALE GENOMIC DNA]</scope>
    <source>
        <strain evidence="1 2">ATCC 35681</strain>
    </source>
</reference>
<proteinExistence type="predicted"/>
<dbReference type="OrthoDB" id="2631581at2"/>
<sequence>MNTKLTASQAMEIAREYKQKYNLRGVIHDSVERSVKFYPSFYGIKGCAWLVLVDITPNIFEGDDEITIVVSDGDGVVDHVIDHNGISHYYHIPSNRDYTDEEFEAFADDENDE</sequence>
<gene>
    <name evidence="1" type="ORF">VK70_00480</name>
</gene>
<dbReference type="AlphaFoldDB" id="A0A0F7F6D3"/>
<accession>A0A0F7F6D3</accession>
<reference evidence="1 2" key="2">
    <citation type="journal article" date="2016" name="Genome Announc.">
        <title>Genome Sequence of a Gram-Positive Diazotroph, Paenibacillus durus Type Strain ATCC 35681.</title>
        <authorList>
            <person name="Halim M.A."/>
            <person name="Rahman A.Y."/>
            <person name="Sim K.S."/>
            <person name="Yam H.C."/>
            <person name="Rahim A.A."/>
            <person name="Ghazali A.H."/>
            <person name="Najimudin N."/>
        </authorList>
    </citation>
    <scope>NUCLEOTIDE SEQUENCE [LARGE SCALE GENOMIC DNA]</scope>
    <source>
        <strain evidence="1 2">ATCC 35681</strain>
    </source>
</reference>
<dbReference type="EMBL" id="CP011114">
    <property type="protein sequence ID" value="AKG33273.1"/>
    <property type="molecule type" value="Genomic_DNA"/>
</dbReference>
<dbReference type="HOGENOM" id="CLU_166808_0_0_9"/>
<protein>
    <submittedName>
        <fullName evidence="1">Uncharacterized protein</fullName>
    </submittedName>
</protein>
<dbReference type="PATRIC" id="fig|1333534.5.peg.107"/>